<evidence type="ECO:0000256" key="1">
    <source>
        <dbReference type="ARBA" id="ARBA00022729"/>
    </source>
</evidence>
<dbReference type="InterPro" id="IPR026444">
    <property type="entry name" value="Secre_tail"/>
</dbReference>
<dbReference type="Proteomes" id="UP000831460">
    <property type="component" value="Chromosome"/>
</dbReference>
<evidence type="ECO:0000313" key="3">
    <source>
        <dbReference type="Proteomes" id="UP000831460"/>
    </source>
</evidence>
<gene>
    <name evidence="2" type="ORF">MTP09_12615</name>
</gene>
<sequence>MKAKLLVLAIFYTAMYFSQNYRPLLQDGNKWYERNEEYNFDSPSPNYYYYRFINGEEVKNGITYKKIYSNLYCYTRDRYLPCTPQTNPDVFYNLLREDIAQKKVYYFDEDTNSEILLYDFSINVGDNYPNNFPFTGANSVPKLSIESIGYGDVFDRNVRIFRIEDYVGIYEGIGSSSGLLFKPGRPIFEGGNFLECFEDAFSPKSCNWVMATKETGISNALKIIYLADRGVFKIHGNSSKTYNVSFYDASGRLLDSVRIESNKEFQIKNLTKGILYYSIQSDQEVWRDKIMIH</sequence>
<dbReference type="RefSeq" id="WP_243548705.1">
    <property type="nucleotide sequence ID" value="NZ_CP094532.1"/>
</dbReference>
<reference evidence="2 3" key="1">
    <citation type="submission" date="2022-03" db="EMBL/GenBank/DDBJ databases">
        <title>Chryseobacterium sp. isolated from particulate matters in swine house.</title>
        <authorList>
            <person name="Won M."/>
            <person name="Kim S.-J."/>
            <person name="Kwon S.-W."/>
        </authorList>
    </citation>
    <scope>NUCLEOTIDE SEQUENCE [LARGE SCALE GENOMIC DNA]</scope>
    <source>
        <strain evidence="2 3">SC2-2</strain>
    </source>
</reference>
<keyword evidence="3" id="KW-1185">Reference proteome</keyword>
<proteinExistence type="predicted"/>
<organism evidence="2 3">
    <name type="scientific">Chryseobacterium suipulveris</name>
    <dbReference type="NCBI Taxonomy" id="2929800"/>
    <lineage>
        <taxon>Bacteria</taxon>
        <taxon>Pseudomonadati</taxon>
        <taxon>Bacteroidota</taxon>
        <taxon>Flavobacteriia</taxon>
        <taxon>Flavobacteriales</taxon>
        <taxon>Weeksellaceae</taxon>
        <taxon>Chryseobacterium group</taxon>
        <taxon>Chryseobacterium</taxon>
    </lineage>
</organism>
<dbReference type="EMBL" id="CP094532">
    <property type="protein sequence ID" value="UOE40735.1"/>
    <property type="molecule type" value="Genomic_DNA"/>
</dbReference>
<accession>A0ABY4BW44</accession>
<protein>
    <submittedName>
        <fullName evidence="2">T9SS type A sorting domain-containing protein</fullName>
    </submittedName>
</protein>
<evidence type="ECO:0000313" key="2">
    <source>
        <dbReference type="EMBL" id="UOE40735.1"/>
    </source>
</evidence>
<keyword evidence="1" id="KW-0732">Signal</keyword>
<dbReference type="NCBIfam" id="TIGR04183">
    <property type="entry name" value="Por_Secre_tail"/>
    <property type="match status" value="1"/>
</dbReference>
<name>A0ABY4BW44_9FLAO</name>